<comment type="caution">
    <text evidence="13">The sequence shown here is derived from an EMBL/GenBank/DDBJ whole genome shotgun (WGS) entry which is preliminary data.</text>
</comment>
<evidence type="ECO:0000259" key="12">
    <source>
        <dbReference type="Pfam" id="PF21687"/>
    </source>
</evidence>
<comment type="similarity">
    <text evidence="2 10">Belongs to the GSP K family.</text>
</comment>
<evidence type="ECO:0000313" key="14">
    <source>
        <dbReference type="Proteomes" id="UP000050956"/>
    </source>
</evidence>
<evidence type="ECO:0000256" key="1">
    <source>
        <dbReference type="ARBA" id="ARBA00004533"/>
    </source>
</evidence>
<sequence>MSRQRQGGMALVMVLLILAVAVAVCMALISSQQRQIQSQVQQREHRQAWQLALEGEARALHALAAQAMQATSGPAAAGLSGQLVQGPMRLEIAVDDLSARLNLNALISAPGQVDAAGLARLQRLLQMLDLAPELAWVIVARLDPAALPAQGPRQPRLPASGPLADVSELRALPGIDASAYARLQPFVSTLPAAVGLNVNQAPAVVLASLADGLGASGGQQLLQARPARGHRSVDAFVAQPLLARYRVAADGLQVAGQAFEIHSRVRWADGALQLSSIVVHDAGRWRVSSRQLRPVMAIEEIQ</sequence>
<evidence type="ECO:0000256" key="3">
    <source>
        <dbReference type="ARBA" id="ARBA00022448"/>
    </source>
</evidence>
<dbReference type="SUPFAM" id="SSF158544">
    <property type="entry name" value="GspK insert domain-like"/>
    <property type="match status" value="1"/>
</dbReference>
<keyword evidence="3 10" id="KW-0813">Transport</keyword>
<dbReference type="InterPro" id="IPR049179">
    <property type="entry name" value="T2SSK_SAM-like_2nd"/>
</dbReference>
<protein>
    <recommendedName>
        <fullName evidence="10">Type II secretion system protein K</fullName>
    </recommendedName>
</protein>
<dbReference type="EMBL" id="LDJM01000008">
    <property type="protein sequence ID" value="KRG78756.1"/>
    <property type="molecule type" value="Genomic_DNA"/>
</dbReference>
<dbReference type="Gene3D" id="1.10.40.60">
    <property type="entry name" value="EpsJ-like"/>
    <property type="match status" value="2"/>
</dbReference>
<dbReference type="GO" id="GO:0009306">
    <property type="term" value="P:protein secretion"/>
    <property type="evidence" value="ECO:0007669"/>
    <property type="project" value="InterPro"/>
</dbReference>
<dbReference type="Gene3D" id="3.30.1300.30">
    <property type="entry name" value="GSPII I/J protein-like"/>
    <property type="match status" value="1"/>
</dbReference>
<dbReference type="PANTHER" id="PTHR38831:SF1">
    <property type="entry name" value="TYPE II SECRETION SYSTEM PROTEIN K-RELATED"/>
    <property type="match status" value="1"/>
</dbReference>
<dbReference type="STRING" id="336566.ABB30_03050"/>
<evidence type="ECO:0000256" key="8">
    <source>
        <dbReference type="ARBA" id="ARBA00022989"/>
    </source>
</evidence>
<keyword evidence="14" id="KW-1185">Reference proteome</keyword>
<evidence type="ECO:0000256" key="6">
    <source>
        <dbReference type="ARBA" id="ARBA00022692"/>
    </source>
</evidence>
<evidence type="ECO:0000256" key="5">
    <source>
        <dbReference type="ARBA" id="ARBA00022519"/>
    </source>
</evidence>
<dbReference type="PANTHER" id="PTHR38831">
    <property type="entry name" value="TYPE II SECRETION SYSTEM PROTEIN K"/>
    <property type="match status" value="1"/>
</dbReference>
<comment type="subcellular location">
    <subcellularLocation>
        <location evidence="1 10">Cell inner membrane</location>
    </subcellularLocation>
</comment>
<dbReference type="AlphaFoldDB" id="A0A0R0DL46"/>
<evidence type="ECO:0000256" key="4">
    <source>
        <dbReference type="ARBA" id="ARBA00022475"/>
    </source>
</evidence>
<dbReference type="GO" id="GO:0005886">
    <property type="term" value="C:plasma membrane"/>
    <property type="evidence" value="ECO:0007669"/>
    <property type="project" value="UniProtKB-SubCell"/>
</dbReference>
<evidence type="ECO:0000256" key="7">
    <source>
        <dbReference type="ARBA" id="ARBA00022927"/>
    </source>
</evidence>
<organism evidence="13 14">
    <name type="scientific">Stenotrophomonas ginsengisoli</name>
    <dbReference type="NCBI Taxonomy" id="336566"/>
    <lineage>
        <taxon>Bacteria</taxon>
        <taxon>Pseudomonadati</taxon>
        <taxon>Pseudomonadota</taxon>
        <taxon>Gammaproteobacteria</taxon>
        <taxon>Lysobacterales</taxon>
        <taxon>Lysobacteraceae</taxon>
        <taxon>Stenotrophomonas</taxon>
    </lineage>
</organism>
<dbReference type="OrthoDB" id="9788973at2"/>
<evidence type="ECO:0000313" key="13">
    <source>
        <dbReference type="EMBL" id="KRG78756.1"/>
    </source>
</evidence>
<dbReference type="InterPro" id="IPR005628">
    <property type="entry name" value="GspK"/>
</dbReference>
<evidence type="ECO:0000256" key="10">
    <source>
        <dbReference type="PIRNR" id="PIRNR002786"/>
    </source>
</evidence>
<keyword evidence="4 10" id="KW-1003">Cell membrane</keyword>
<dbReference type="PATRIC" id="fig|336566.3.peg.3039"/>
<gene>
    <name evidence="13" type="ORF">ABB30_03050</name>
</gene>
<evidence type="ECO:0000259" key="11">
    <source>
        <dbReference type="Pfam" id="PF03934"/>
    </source>
</evidence>
<proteinExistence type="inferred from homology"/>
<keyword evidence="8" id="KW-1133">Transmembrane helix</keyword>
<dbReference type="Pfam" id="PF21687">
    <property type="entry name" value="T2SSK_1st"/>
    <property type="match status" value="1"/>
</dbReference>
<feature type="domain" description="T2SS protein K first SAM-like" evidence="12">
    <location>
        <begin position="99"/>
        <end position="192"/>
    </location>
</feature>
<dbReference type="InterPro" id="IPR049031">
    <property type="entry name" value="T2SSK_SAM-like_1st"/>
</dbReference>
<name>A0A0R0DL46_9GAMM</name>
<dbReference type="PIRSF" id="PIRSF002786">
    <property type="entry name" value="XcpX"/>
    <property type="match status" value="1"/>
</dbReference>
<dbReference type="RefSeq" id="WP_057636837.1">
    <property type="nucleotide sequence ID" value="NZ_LDJM01000008.1"/>
</dbReference>
<evidence type="ECO:0000256" key="9">
    <source>
        <dbReference type="ARBA" id="ARBA00023136"/>
    </source>
</evidence>
<dbReference type="Proteomes" id="UP000050956">
    <property type="component" value="Unassembled WGS sequence"/>
</dbReference>
<keyword evidence="6" id="KW-0812">Transmembrane</keyword>
<dbReference type="NCBIfam" id="NF037980">
    <property type="entry name" value="T2SS_GspK"/>
    <property type="match status" value="1"/>
</dbReference>
<keyword evidence="7" id="KW-0653">Protein transport</keyword>
<accession>A0A0R0DL46</accession>
<reference evidence="13 14" key="1">
    <citation type="submission" date="2015-05" db="EMBL/GenBank/DDBJ databases">
        <title>Genome sequencing and analysis of members of genus Stenotrophomonas.</title>
        <authorList>
            <person name="Patil P.P."/>
            <person name="Midha S."/>
            <person name="Patil P.B."/>
        </authorList>
    </citation>
    <scope>NUCLEOTIDE SEQUENCE [LARGE SCALE GENOMIC DNA]</scope>
    <source>
        <strain evidence="13 14">DSM 24757</strain>
    </source>
</reference>
<keyword evidence="5 10" id="KW-0997">Cell inner membrane</keyword>
<dbReference type="Pfam" id="PF03934">
    <property type="entry name" value="T2SSK"/>
    <property type="match status" value="1"/>
</dbReference>
<feature type="domain" description="T2SS protein K second SAM-like" evidence="11">
    <location>
        <begin position="196"/>
        <end position="254"/>
    </location>
</feature>
<dbReference type="InterPro" id="IPR038072">
    <property type="entry name" value="GspK_central_sf"/>
</dbReference>
<evidence type="ECO:0000256" key="2">
    <source>
        <dbReference type="ARBA" id="ARBA00007246"/>
    </source>
</evidence>
<keyword evidence="9 10" id="KW-0472">Membrane</keyword>